<keyword evidence="6" id="KW-1185">Reference proteome</keyword>
<keyword evidence="2" id="KW-0378">Hydrolase</keyword>
<dbReference type="Proteomes" id="UP000683401">
    <property type="component" value="Chromosome"/>
</dbReference>
<keyword evidence="3" id="KW-0472">Membrane</keyword>
<dbReference type="CDD" id="cd07385">
    <property type="entry name" value="MPP_YkuE_C"/>
    <property type="match status" value="1"/>
</dbReference>
<dbReference type="InterPro" id="IPR004843">
    <property type="entry name" value="Calcineurin-like_PHP"/>
</dbReference>
<keyword evidence="3" id="KW-0812">Transmembrane</keyword>
<feature type="transmembrane region" description="Helical" evidence="3">
    <location>
        <begin position="6"/>
        <end position="23"/>
    </location>
</feature>
<evidence type="ECO:0000256" key="3">
    <source>
        <dbReference type="SAM" id="Phobius"/>
    </source>
</evidence>
<evidence type="ECO:0000313" key="6">
    <source>
        <dbReference type="Proteomes" id="UP000683401"/>
    </source>
</evidence>
<feature type="transmembrane region" description="Helical" evidence="3">
    <location>
        <begin position="30"/>
        <end position="49"/>
    </location>
</feature>
<keyword evidence="3" id="KW-1133">Transmembrane helix</keyword>
<dbReference type="PANTHER" id="PTHR31302">
    <property type="entry name" value="TRANSMEMBRANE PROTEIN WITH METALLOPHOSPHOESTERASE DOMAIN-RELATED"/>
    <property type="match status" value="1"/>
</dbReference>
<feature type="transmembrane region" description="Helical" evidence="3">
    <location>
        <begin position="105"/>
        <end position="125"/>
    </location>
</feature>
<protein>
    <submittedName>
        <fullName evidence="5">Metallophosphoesterase</fullName>
    </submittedName>
</protein>
<dbReference type="Pfam" id="PF00149">
    <property type="entry name" value="Metallophos"/>
    <property type="match status" value="1"/>
</dbReference>
<feature type="transmembrane region" description="Helical" evidence="3">
    <location>
        <begin position="61"/>
        <end position="93"/>
    </location>
</feature>
<dbReference type="InterPro" id="IPR051158">
    <property type="entry name" value="Metallophosphoesterase_sf"/>
</dbReference>
<organism evidence="5 6">
    <name type="scientific">Pseudomonas lijiangensis</name>
    <dbReference type="NCBI Taxonomy" id="2995658"/>
    <lineage>
        <taxon>Bacteria</taxon>
        <taxon>Pseudomonadati</taxon>
        <taxon>Pseudomonadota</taxon>
        <taxon>Gammaproteobacteria</taxon>
        <taxon>Pseudomonadales</taxon>
        <taxon>Pseudomonadaceae</taxon>
        <taxon>Pseudomonas</taxon>
    </lineage>
</organism>
<evidence type="ECO:0000259" key="4">
    <source>
        <dbReference type="Pfam" id="PF00149"/>
    </source>
</evidence>
<reference evidence="6" key="1">
    <citation type="submission" date="2021-06" db="EMBL/GenBank/DDBJ databases">
        <title>Identification of Pseudomonas cichorii causing bacterial leaf black spot of flue-cured tobacco, a new disease in China.</title>
        <authorList>
            <person name="Lu C.-H."/>
        </authorList>
    </citation>
    <scope>NUCLEOTIDE SEQUENCE [LARGE SCALE GENOMIC DNA]</scope>
    <source>
        <strain evidence="6">LJ2</strain>
    </source>
</reference>
<name>A0ABX8HYP3_9PSED</name>
<dbReference type="RefSeq" id="WP_216705548.1">
    <property type="nucleotide sequence ID" value="NZ_CP076668.1"/>
</dbReference>
<evidence type="ECO:0000256" key="1">
    <source>
        <dbReference type="ARBA" id="ARBA00022723"/>
    </source>
</evidence>
<gene>
    <name evidence="5" type="ORF">KQP88_10035</name>
</gene>
<proteinExistence type="predicted"/>
<feature type="domain" description="Calcineurin-like phosphoesterase" evidence="4">
    <location>
        <begin position="147"/>
        <end position="314"/>
    </location>
</feature>
<evidence type="ECO:0000256" key="2">
    <source>
        <dbReference type="ARBA" id="ARBA00022801"/>
    </source>
</evidence>
<dbReference type="PANTHER" id="PTHR31302:SF31">
    <property type="entry name" value="PHOSPHODIESTERASE YAEI"/>
    <property type="match status" value="1"/>
</dbReference>
<evidence type="ECO:0000313" key="5">
    <source>
        <dbReference type="EMBL" id="QWU85070.1"/>
    </source>
</evidence>
<accession>A0ABX8HYP3</accession>
<dbReference type="EMBL" id="CP076668">
    <property type="protein sequence ID" value="QWU85070.1"/>
    <property type="molecule type" value="Genomic_DNA"/>
</dbReference>
<sequence length="374" mass="40796">MFHIYLTIAYLYVLVRFVYPLPLSWMSRGLIGFVLLVASKYHLLSVLFYGNMWSPELPYPVVLVLGWMFCSFVLLFVFMLVTDVFSLLVRLIGGRDALKVIGCKLHVVAAVAAAGLGGVGAYQAIQVPEVRRVELAIEGLPTELDGFRLVQLSDLHISRLFPEPWVRAVVERTNTLSADLIVVTGDFIDGSTEARRADVAPLNDLRAPHGVIGIPGNHEYYFNYAQWEPVLQGLGIRMLTNEHEVVQHKAAELNIAGVTDAAATNYGFAGPDLKKALEGGSPSSTTILLSHRPEGAVINEAAGVDVQLSGHTHGGMIKALSIFVANANEGFASRGYDVGKMKLYVSNGTGLWMGFPIRLGVPSEITEFTLRTAR</sequence>
<keyword evidence="1" id="KW-0479">Metal-binding</keyword>